<feature type="region of interest" description="Disordered" evidence="10">
    <location>
        <begin position="36"/>
        <end position="55"/>
    </location>
</feature>
<dbReference type="InterPro" id="IPR035105">
    <property type="entry name" value="Deoxycytidylate_deaminase_dom"/>
</dbReference>
<feature type="region of interest" description="Disordered" evidence="10">
    <location>
        <begin position="166"/>
        <end position="186"/>
    </location>
</feature>
<evidence type="ECO:0000256" key="4">
    <source>
        <dbReference type="ARBA" id="ARBA00022727"/>
    </source>
</evidence>
<keyword evidence="6" id="KW-0862">Zinc</keyword>
<dbReference type="Proteomes" id="UP000053617">
    <property type="component" value="Unassembled WGS sequence"/>
</dbReference>
<dbReference type="GeneID" id="25295432"/>
<evidence type="ECO:0000256" key="5">
    <source>
        <dbReference type="ARBA" id="ARBA00022801"/>
    </source>
</evidence>
<dbReference type="HOGENOM" id="CLU_047993_0_1_1"/>
<comment type="similarity">
    <text evidence="2">Belongs to the cytidine and deoxycytidylate deaminase family.</text>
</comment>
<reference evidence="12 13" key="1">
    <citation type="submission" date="2015-01" db="EMBL/GenBank/DDBJ databases">
        <title>The Genome Sequence of Rhinocladiella mackenzie CBS 650.93.</title>
        <authorList>
            <consortium name="The Broad Institute Genomics Platform"/>
            <person name="Cuomo C."/>
            <person name="de Hoog S."/>
            <person name="Gorbushina A."/>
            <person name="Stielow B."/>
            <person name="Teixiera M."/>
            <person name="Abouelleil A."/>
            <person name="Chapman S.B."/>
            <person name="Priest M."/>
            <person name="Young S.K."/>
            <person name="Wortman J."/>
            <person name="Nusbaum C."/>
            <person name="Birren B."/>
        </authorList>
    </citation>
    <scope>NUCLEOTIDE SEQUENCE [LARGE SCALE GENOMIC DNA]</scope>
    <source>
        <strain evidence="12 13">CBS 650.93</strain>
    </source>
</reference>
<gene>
    <name evidence="12" type="ORF">Z518_07361</name>
</gene>
<dbReference type="Pfam" id="PF00383">
    <property type="entry name" value="dCMP_cyt_deam_1"/>
    <property type="match status" value="1"/>
</dbReference>
<name>A0A0D2H042_9EURO</name>
<evidence type="ECO:0000313" key="13">
    <source>
        <dbReference type="Proteomes" id="UP000053617"/>
    </source>
</evidence>
<keyword evidence="3" id="KW-0479">Metal-binding</keyword>
<dbReference type="PROSITE" id="PS51747">
    <property type="entry name" value="CYT_DCMP_DEAMINASES_2"/>
    <property type="match status" value="1"/>
</dbReference>
<evidence type="ECO:0000256" key="1">
    <source>
        <dbReference type="ARBA" id="ARBA00001947"/>
    </source>
</evidence>
<protein>
    <recommendedName>
        <fullName evidence="9">Deoxycytidylate deaminase</fullName>
        <ecNumber evidence="7">3.5.4.12</ecNumber>
    </recommendedName>
    <alternativeName>
        <fullName evidence="8">dCMP deaminase</fullName>
    </alternativeName>
</protein>
<evidence type="ECO:0000256" key="6">
    <source>
        <dbReference type="ARBA" id="ARBA00022833"/>
    </source>
</evidence>
<dbReference type="GO" id="GO:0005737">
    <property type="term" value="C:cytoplasm"/>
    <property type="evidence" value="ECO:0007669"/>
    <property type="project" value="TreeGrafter"/>
</dbReference>
<evidence type="ECO:0000256" key="7">
    <source>
        <dbReference type="ARBA" id="ARBA00038938"/>
    </source>
</evidence>
<dbReference type="RefSeq" id="XP_013270944.1">
    <property type="nucleotide sequence ID" value="XM_013415490.1"/>
</dbReference>
<evidence type="ECO:0000256" key="8">
    <source>
        <dbReference type="ARBA" id="ARBA00041763"/>
    </source>
</evidence>
<dbReference type="InterPro" id="IPR015517">
    <property type="entry name" value="dCMP_deaminase-rel"/>
</dbReference>
<evidence type="ECO:0000256" key="3">
    <source>
        <dbReference type="ARBA" id="ARBA00022723"/>
    </source>
</evidence>
<dbReference type="STRING" id="1442369.A0A0D2H042"/>
<dbReference type="OrthoDB" id="6710946at2759"/>
<dbReference type="AlphaFoldDB" id="A0A0D2H042"/>
<evidence type="ECO:0000256" key="9">
    <source>
        <dbReference type="ARBA" id="ARBA00071582"/>
    </source>
</evidence>
<feature type="domain" description="CMP/dCMP-type deaminase" evidence="11">
    <location>
        <begin position="233"/>
        <end position="371"/>
    </location>
</feature>
<dbReference type="GO" id="GO:0008270">
    <property type="term" value="F:zinc ion binding"/>
    <property type="evidence" value="ECO:0007669"/>
    <property type="project" value="InterPro"/>
</dbReference>
<evidence type="ECO:0000256" key="10">
    <source>
        <dbReference type="SAM" id="MobiDB-lite"/>
    </source>
</evidence>
<dbReference type="Gene3D" id="3.40.140.10">
    <property type="entry name" value="Cytidine Deaminase, domain 2"/>
    <property type="match status" value="1"/>
</dbReference>
<dbReference type="InterPro" id="IPR027417">
    <property type="entry name" value="P-loop_NTPase"/>
</dbReference>
<dbReference type="VEuPathDB" id="FungiDB:Z518_07361"/>
<dbReference type="Gene3D" id="3.40.50.300">
    <property type="entry name" value="P-loop containing nucleotide triphosphate hydrolases"/>
    <property type="match status" value="1"/>
</dbReference>
<dbReference type="InterPro" id="IPR002125">
    <property type="entry name" value="CMP_dCMP_dom"/>
</dbReference>
<evidence type="ECO:0000259" key="11">
    <source>
        <dbReference type="PROSITE" id="PS51747"/>
    </source>
</evidence>
<comment type="cofactor">
    <cofactor evidence="1">
        <name>Zn(2+)</name>
        <dbReference type="ChEBI" id="CHEBI:29105"/>
    </cofactor>
</comment>
<dbReference type="PROSITE" id="PS00903">
    <property type="entry name" value="CYT_DCMP_DEAMINASES_1"/>
    <property type="match status" value="1"/>
</dbReference>
<feature type="compositionally biased region" description="Low complexity" evidence="10">
    <location>
        <begin position="172"/>
        <end position="186"/>
    </location>
</feature>
<dbReference type="GO" id="GO:0004132">
    <property type="term" value="F:dCMP deaminase activity"/>
    <property type="evidence" value="ECO:0007669"/>
    <property type="project" value="UniProtKB-EC"/>
</dbReference>
<dbReference type="CDD" id="cd01286">
    <property type="entry name" value="deoxycytidylate_deaminase"/>
    <property type="match status" value="1"/>
</dbReference>
<dbReference type="PANTHER" id="PTHR11086:SF18">
    <property type="entry name" value="DEOXYCYTIDYLATE DEAMINASE"/>
    <property type="match status" value="1"/>
</dbReference>
<dbReference type="InterPro" id="IPR016192">
    <property type="entry name" value="APOBEC/CMP_deaminase_Zn-bd"/>
</dbReference>
<dbReference type="PANTHER" id="PTHR11086">
    <property type="entry name" value="DEOXYCYTIDYLATE DEAMINASE-RELATED"/>
    <property type="match status" value="1"/>
</dbReference>
<dbReference type="EMBL" id="KN847479">
    <property type="protein sequence ID" value="KIX03808.1"/>
    <property type="molecule type" value="Genomic_DNA"/>
</dbReference>
<sequence length="406" mass="44826">MLIGISGSICAGKHTTAEYLVQHHGFLRLHLPTPSQLQPLSHSPSPTPSQSASVSETETLARLLPSVADQKGTRGLTFPDVESLLEFVTRRWREHWVLTDIYDEASLEALLRRPFFLLLNVDAPVGVRYARFSERCRKRNLSPMPLADFIYYNDLQLYGSRASSTTLDALDSPPNTSTKTTSSTPIPTAYTSGTAHLLTRSHVQILNFHRTINDYYAFLSTLDLPSPIRLRPTWDAYFMTLASLASQRSNCMKRRVGCVLVHNARIISTGYNGTPRNLVNCNEGGCARCNSASSGGSALSTCLCLHAEENALLEAGRERIRDGSVLYCDTCPCLTCSVKIAQVGVKEVVYSQSYNMDEASRRVLKEAGVVLRQFSPPRSGLVGFTAPETDGEGAEERELVFWNGQK</sequence>
<organism evidence="12 13">
    <name type="scientific">Rhinocladiella mackenziei CBS 650.93</name>
    <dbReference type="NCBI Taxonomy" id="1442369"/>
    <lineage>
        <taxon>Eukaryota</taxon>
        <taxon>Fungi</taxon>
        <taxon>Dikarya</taxon>
        <taxon>Ascomycota</taxon>
        <taxon>Pezizomycotina</taxon>
        <taxon>Eurotiomycetes</taxon>
        <taxon>Chaetothyriomycetidae</taxon>
        <taxon>Chaetothyriales</taxon>
        <taxon>Herpotrichiellaceae</taxon>
        <taxon>Rhinocladiella</taxon>
    </lineage>
</organism>
<evidence type="ECO:0000256" key="2">
    <source>
        <dbReference type="ARBA" id="ARBA00006576"/>
    </source>
</evidence>
<dbReference type="GO" id="GO:0009165">
    <property type="term" value="P:nucleotide biosynthetic process"/>
    <property type="evidence" value="ECO:0007669"/>
    <property type="project" value="UniProtKB-KW"/>
</dbReference>
<dbReference type="EC" id="3.5.4.12" evidence="7"/>
<keyword evidence="13" id="KW-1185">Reference proteome</keyword>
<dbReference type="FunFam" id="3.40.140.10:FF:000035">
    <property type="entry name" value="dCMP deaminase"/>
    <property type="match status" value="1"/>
</dbReference>
<dbReference type="InterPro" id="IPR016193">
    <property type="entry name" value="Cytidine_deaminase-like"/>
</dbReference>
<keyword evidence="4" id="KW-0545">Nucleotide biosynthesis</keyword>
<proteinExistence type="inferred from homology"/>
<dbReference type="SUPFAM" id="SSF52540">
    <property type="entry name" value="P-loop containing nucleoside triphosphate hydrolases"/>
    <property type="match status" value="1"/>
</dbReference>
<keyword evidence="5" id="KW-0378">Hydrolase</keyword>
<feature type="compositionally biased region" description="Low complexity" evidence="10">
    <location>
        <begin position="36"/>
        <end position="51"/>
    </location>
</feature>
<evidence type="ECO:0000313" key="12">
    <source>
        <dbReference type="EMBL" id="KIX03808.1"/>
    </source>
</evidence>
<dbReference type="SUPFAM" id="SSF53927">
    <property type="entry name" value="Cytidine deaminase-like"/>
    <property type="match status" value="1"/>
</dbReference>
<accession>A0A0D2H042</accession>